<sequence length="54" mass="6425">MKRRKKAQEKAYSLDESIDQLGFPITRLQLWKTPTLDNTLTSWWKIAEYNLSPN</sequence>
<dbReference type="Proteomes" id="UP001164250">
    <property type="component" value="Chromosome 10"/>
</dbReference>
<keyword evidence="2" id="KW-1185">Reference proteome</keyword>
<gene>
    <name evidence="1" type="ORF">Patl1_07840</name>
</gene>
<evidence type="ECO:0000313" key="1">
    <source>
        <dbReference type="EMBL" id="KAJ0085041.1"/>
    </source>
</evidence>
<evidence type="ECO:0000313" key="2">
    <source>
        <dbReference type="Proteomes" id="UP001164250"/>
    </source>
</evidence>
<reference evidence="2" key="1">
    <citation type="journal article" date="2023" name="G3 (Bethesda)">
        <title>Genome assembly and association tests identify interacting loci associated with vigor, precocity, and sex in interspecific pistachio rootstocks.</title>
        <authorList>
            <person name="Palmer W."/>
            <person name="Jacygrad E."/>
            <person name="Sagayaradj S."/>
            <person name="Cavanaugh K."/>
            <person name="Han R."/>
            <person name="Bertier L."/>
            <person name="Beede B."/>
            <person name="Kafkas S."/>
            <person name="Golino D."/>
            <person name="Preece J."/>
            <person name="Michelmore R."/>
        </authorList>
    </citation>
    <scope>NUCLEOTIDE SEQUENCE [LARGE SCALE GENOMIC DNA]</scope>
</reference>
<protein>
    <submittedName>
        <fullName evidence="1">Uncharacterized protein</fullName>
    </submittedName>
</protein>
<proteinExistence type="predicted"/>
<dbReference type="EMBL" id="CM047906">
    <property type="protein sequence ID" value="KAJ0085041.1"/>
    <property type="molecule type" value="Genomic_DNA"/>
</dbReference>
<organism evidence="1 2">
    <name type="scientific">Pistacia atlantica</name>
    <dbReference type="NCBI Taxonomy" id="434234"/>
    <lineage>
        <taxon>Eukaryota</taxon>
        <taxon>Viridiplantae</taxon>
        <taxon>Streptophyta</taxon>
        <taxon>Embryophyta</taxon>
        <taxon>Tracheophyta</taxon>
        <taxon>Spermatophyta</taxon>
        <taxon>Magnoliopsida</taxon>
        <taxon>eudicotyledons</taxon>
        <taxon>Gunneridae</taxon>
        <taxon>Pentapetalae</taxon>
        <taxon>rosids</taxon>
        <taxon>malvids</taxon>
        <taxon>Sapindales</taxon>
        <taxon>Anacardiaceae</taxon>
        <taxon>Pistacia</taxon>
    </lineage>
</organism>
<name>A0ACC1AF36_9ROSI</name>
<accession>A0ACC1AF36</accession>
<comment type="caution">
    <text evidence="1">The sequence shown here is derived from an EMBL/GenBank/DDBJ whole genome shotgun (WGS) entry which is preliminary data.</text>
</comment>